<dbReference type="EMBL" id="ABXJ01000069">
    <property type="protein sequence ID" value="EEA90471.1"/>
    <property type="molecule type" value="Genomic_DNA"/>
</dbReference>
<evidence type="ECO:0000313" key="2">
    <source>
        <dbReference type="EMBL" id="EEA90471.1"/>
    </source>
</evidence>
<dbReference type="AlphaFoldDB" id="B6GAX7"/>
<reference evidence="2 3" key="1">
    <citation type="submission" date="2008-10" db="EMBL/GenBank/DDBJ databases">
        <title>Draft genome sequence of Collinsella stercoris (DSM 13279).</title>
        <authorList>
            <person name="Sudarsanam P."/>
            <person name="Ley R."/>
            <person name="Guruge J."/>
            <person name="Turnbaugh P.J."/>
            <person name="Mahowald M."/>
            <person name="Liep D."/>
            <person name="Gordon J."/>
        </authorList>
    </citation>
    <scope>NUCLEOTIDE SEQUENCE [LARGE SCALE GENOMIC DNA]</scope>
    <source>
        <strain evidence="2 3">DSM 13279</strain>
    </source>
</reference>
<keyword evidence="3" id="KW-1185">Reference proteome</keyword>
<organism evidence="2 3">
    <name type="scientific">Collinsella stercoris DSM 13279</name>
    <dbReference type="NCBI Taxonomy" id="445975"/>
    <lineage>
        <taxon>Bacteria</taxon>
        <taxon>Bacillati</taxon>
        <taxon>Actinomycetota</taxon>
        <taxon>Coriobacteriia</taxon>
        <taxon>Coriobacteriales</taxon>
        <taxon>Coriobacteriaceae</taxon>
        <taxon>Collinsella</taxon>
    </lineage>
</organism>
<dbReference type="STRING" id="445975.COLSTE_01228"/>
<reference evidence="2 3" key="2">
    <citation type="submission" date="2008-10" db="EMBL/GenBank/DDBJ databases">
        <authorList>
            <person name="Fulton L."/>
            <person name="Clifton S."/>
            <person name="Fulton B."/>
            <person name="Xu J."/>
            <person name="Minx P."/>
            <person name="Pepin K.H."/>
            <person name="Johnson M."/>
            <person name="Thiruvilangam P."/>
            <person name="Bhonagiri V."/>
            <person name="Nash W.E."/>
            <person name="Mardis E.R."/>
            <person name="Wilson R.K."/>
        </authorList>
    </citation>
    <scope>NUCLEOTIDE SEQUENCE [LARGE SCALE GENOMIC DNA]</scope>
    <source>
        <strain evidence="2 3">DSM 13279</strain>
    </source>
</reference>
<accession>B6GAX7</accession>
<feature type="region of interest" description="Disordered" evidence="1">
    <location>
        <begin position="30"/>
        <end position="72"/>
    </location>
</feature>
<dbReference type="HOGENOM" id="CLU_2449514_0_0_11"/>
<name>B6GAX7_9ACTN</name>
<evidence type="ECO:0000256" key="1">
    <source>
        <dbReference type="SAM" id="MobiDB-lite"/>
    </source>
</evidence>
<evidence type="ECO:0000313" key="3">
    <source>
        <dbReference type="Proteomes" id="UP000003560"/>
    </source>
</evidence>
<gene>
    <name evidence="2" type="ORF">COLSTE_01228</name>
</gene>
<dbReference type="Proteomes" id="UP000003560">
    <property type="component" value="Unassembled WGS sequence"/>
</dbReference>
<sequence>MAPQEPRPQAERFKTARAEFETALQPLQCQSGCNGTERAQRKAAPPGKRRPQGSRTFQAHEHGAAGGKSFNHKRTYHIAHGLTPSLEIC</sequence>
<proteinExistence type="predicted"/>
<protein>
    <submittedName>
        <fullName evidence="2">Uncharacterized protein</fullName>
    </submittedName>
</protein>
<comment type="caution">
    <text evidence="2">The sequence shown here is derived from an EMBL/GenBank/DDBJ whole genome shotgun (WGS) entry which is preliminary data.</text>
</comment>